<proteinExistence type="predicted"/>
<organism evidence="1 2">
    <name type="scientific">Puccinia sorghi</name>
    <dbReference type="NCBI Taxonomy" id="27349"/>
    <lineage>
        <taxon>Eukaryota</taxon>
        <taxon>Fungi</taxon>
        <taxon>Dikarya</taxon>
        <taxon>Basidiomycota</taxon>
        <taxon>Pucciniomycotina</taxon>
        <taxon>Pucciniomycetes</taxon>
        <taxon>Pucciniales</taxon>
        <taxon>Pucciniaceae</taxon>
        <taxon>Puccinia</taxon>
    </lineage>
</organism>
<gene>
    <name evidence="1" type="ORF">VP01_3818g6</name>
</gene>
<dbReference type="EMBL" id="LAVV01008855">
    <property type="protein sequence ID" value="KNZ51774.1"/>
    <property type="molecule type" value="Genomic_DNA"/>
</dbReference>
<name>A0A0L6UTF6_9BASI</name>
<reference evidence="1 2" key="1">
    <citation type="submission" date="2015-08" db="EMBL/GenBank/DDBJ databases">
        <title>Next Generation Sequencing and Analysis of the Genome of Puccinia sorghi L Schw, the Causal Agent of Maize Common Rust.</title>
        <authorList>
            <person name="Rochi L."/>
            <person name="Burguener G."/>
            <person name="Darino M."/>
            <person name="Turjanski A."/>
            <person name="Kreff E."/>
            <person name="Dieguez M.J."/>
            <person name="Sacco F."/>
        </authorList>
    </citation>
    <scope>NUCLEOTIDE SEQUENCE [LARGE SCALE GENOMIC DNA]</scope>
    <source>
        <strain evidence="1 2">RO10H11247</strain>
    </source>
</reference>
<protein>
    <submittedName>
        <fullName evidence="1">Putative signal peptide protein</fullName>
    </submittedName>
</protein>
<accession>A0A0L6UTF6</accession>
<dbReference type="VEuPathDB" id="FungiDB:VP01_3818g6"/>
<comment type="caution">
    <text evidence="1">The sequence shown here is derived from an EMBL/GenBank/DDBJ whole genome shotgun (WGS) entry which is preliminary data.</text>
</comment>
<evidence type="ECO:0000313" key="1">
    <source>
        <dbReference type="EMBL" id="KNZ51774.1"/>
    </source>
</evidence>
<dbReference type="Proteomes" id="UP000037035">
    <property type="component" value="Unassembled WGS sequence"/>
</dbReference>
<evidence type="ECO:0000313" key="2">
    <source>
        <dbReference type="Proteomes" id="UP000037035"/>
    </source>
</evidence>
<dbReference type="AlphaFoldDB" id="A0A0L6UTF6"/>
<keyword evidence="2" id="KW-1185">Reference proteome</keyword>
<sequence length="34" mass="3933">MFLFFFSFFGESSIYQACCSKCILFLSVSESHLL</sequence>